<sequence length="101" mass="10373">MEECTRGYIDAVGGNACLSITGMDGSTRVLEVDSAATVLDAIEAISVPAASPLKLVSGEHVVVPVGSMLNLVSGGRVLDEQVSVLVTASCRPQYHVRSASS</sequence>
<accession>A0A812VZ34</accession>
<dbReference type="EMBL" id="CAJNJA010031935">
    <property type="protein sequence ID" value="CAE7662239.1"/>
    <property type="molecule type" value="Genomic_DNA"/>
</dbReference>
<reference evidence="1" key="1">
    <citation type="submission" date="2021-02" db="EMBL/GenBank/DDBJ databases">
        <authorList>
            <person name="Dougan E. K."/>
            <person name="Rhodes N."/>
            <person name="Thang M."/>
            <person name="Chan C."/>
        </authorList>
    </citation>
    <scope>NUCLEOTIDE SEQUENCE</scope>
</reference>
<dbReference type="AlphaFoldDB" id="A0A812VZ34"/>
<name>A0A812VZ34_9DINO</name>
<comment type="caution">
    <text evidence="1">The sequence shown here is derived from an EMBL/GenBank/DDBJ whole genome shotgun (WGS) entry which is preliminary data.</text>
</comment>
<proteinExistence type="predicted"/>
<keyword evidence="2" id="KW-1185">Reference proteome</keyword>
<gene>
    <name evidence="1" type="ORF">SNEC2469_LOCUS18839</name>
</gene>
<evidence type="ECO:0000313" key="1">
    <source>
        <dbReference type="EMBL" id="CAE7662239.1"/>
    </source>
</evidence>
<dbReference type="Proteomes" id="UP000601435">
    <property type="component" value="Unassembled WGS sequence"/>
</dbReference>
<organism evidence="1 2">
    <name type="scientific">Symbiodinium necroappetens</name>
    <dbReference type="NCBI Taxonomy" id="1628268"/>
    <lineage>
        <taxon>Eukaryota</taxon>
        <taxon>Sar</taxon>
        <taxon>Alveolata</taxon>
        <taxon>Dinophyceae</taxon>
        <taxon>Suessiales</taxon>
        <taxon>Symbiodiniaceae</taxon>
        <taxon>Symbiodinium</taxon>
    </lineage>
</organism>
<evidence type="ECO:0000313" key="2">
    <source>
        <dbReference type="Proteomes" id="UP000601435"/>
    </source>
</evidence>
<protein>
    <submittedName>
        <fullName evidence="1">Uncharacterized protein</fullName>
    </submittedName>
</protein>